<comment type="function">
    <text evidence="2 7">Catalyzes the formation of N(7)-methylguanine at position 46 (m7G46) in tRNA.</text>
</comment>
<comment type="pathway">
    <text evidence="7">tRNA modification; N(7)-methylguanine-tRNA biosynthesis.</text>
</comment>
<dbReference type="SUPFAM" id="SSF53335">
    <property type="entry name" value="S-adenosyl-L-methionine-dependent methyltransferases"/>
    <property type="match status" value="1"/>
</dbReference>
<evidence type="ECO:0000256" key="2">
    <source>
        <dbReference type="ARBA" id="ARBA00003015"/>
    </source>
</evidence>
<feature type="binding site" evidence="7">
    <location>
        <position position="499"/>
    </location>
    <ligand>
        <name>S-adenosyl-L-methionine</name>
        <dbReference type="ChEBI" id="CHEBI:59789"/>
    </ligand>
</feature>
<evidence type="ECO:0000256" key="3">
    <source>
        <dbReference type="ARBA" id="ARBA00022603"/>
    </source>
</evidence>
<dbReference type="InterPro" id="IPR003358">
    <property type="entry name" value="tRNA_(Gua-N-7)_MeTrfase_Trmb"/>
</dbReference>
<evidence type="ECO:0000256" key="5">
    <source>
        <dbReference type="ARBA" id="ARBA00022691"/>
    </source>
</evidence>
<feature type="binding site" evidence="7">
    <location>
        <begin position="594"/>
        <end position="597"/>
    </location>
    <ligand>
        <name>substrate</name>
    </ligand>
</feature>
<dbReference type="PANTHER" id="PTHR23417:SF14">
    <property type="entry name" value="PENTACOTRIPEPTIDE-REPEAT REGION OF PRORP DOMAIN-CONTAINING PROTEIN"/>
    <property type="match status" value="1"/>
</dbReference>
<feature type="binding site" evidence="7">
    <location>
        <position position="522"/>
    </location>
    <ligand>
        <name>S-adenosyl-L-methionine</name>
        <dbReference type="ChEBI" id="CHEBI:59789"/>
    </ligand>
</feature>
<dbReference type="Gene3D" id="3.40.50.150">
    <property type="entry name" value="Vaccinia Virus protein VP39"/>
    <property type="match status" value="1"/>
</dbReference>
<feature type="binding site" evidence="7">
    <location>
        <position position="472"/>
    </location>
    <ligand>
        <name>S-adenosyl-L-methionine</name>
        <dbReference type="ChEBI" id="CHEBI:59789"/>
    </ligand>
</feature>
<dbReference type="InterPro" id="IPR055361">
    <property type="entry name" value="tRNA_methyltr_TrmB_bact"/>
</dbReference>
<protein>
    <recommendedName>
        <fullName evidence="7">tRNA (guanine-N(7)-)-methyltransferase</fullName>
        <ecNumber evidence="7">2.1.1.33</ecNumber>
    </recommendedName>
    <alternativeName>
        <fullName evidence="7">tRNA (guanine(46)-N(7))-methyltransferase</fullName>
    </alternativeName>
    <alternativeName>
        <fullName evidence="7">tRNA(m7G46)-methyltransferase</fullName>
    </alternativeName>
</protein>
<keyword evidence="5 7" id="KW-0949">S-adenosyl-L-methionine</keyword>
<dbReference type="GO" id="GO:0008176">
    <property type="term" value="F:tRNA (guanine(46)-N7)-methyltransferase activity"/>
    <property type="evidence" value="ECO:0007669"/>
    <property type="project" value="UniProtKB-EC"/>
</dbReference>
<sequence>MAALSAERATVRQCCAAASAVAASGGSTRVKGCSATCCSGRPAERDAAIAAAASPASSPIRAAIGPRRNVSSASRAGPSGPAAVNAASRSSSSSSCPPRSAAARSVRFRSVRRTARTPLAASSTWCSRSAVAAGSCRSTVSAQPTPNGCQCVSSGCSATVASGAGRPLAASARNSARSADGTPIALSRAATAATSGSAGTPVRAAYSAQRSSAAAGLGPTASALFSTIRRLAVGRSVSRCRSPGCIASATTWSTTSASGRGPAGTVGSSIGASSASADRSSARTIEVRPLPARPTSCTVAGRANSATAPRSRVSHSPGASGSRPTSSTSRSSSATGIPTTPSFRRRYRGDRYGAAGPTCSTAAPRAWTIGVVNDIGSATATAPPRGSGRYPRVTSFRSRRAALTPLQQQVWERTWPRVGRALDDELLAAGPVDLAAWFGRPGPVVLEIGCGTGTATAAMASAEPATNLLGVEVYLPGLAQLVHRIERDRIDNLRLLRGDAVEVLQHLTAPASLTAVRVFFPDPWPKSRHHKRRLLQPATVRLIADRLVPGGTLHVATDHPEYAQFIATVGDAELALRRVDWADFADRSATRPVTKFEAKARRAGSPVSELIWQRTDG</sequence>
<dbReference type="InterPro" id="IPR029063">
    <property type="entry name" value="SAM-dependent_MTases_sf"/>
</dbReference>
<comment type="similarity">
    <text evidence="7">Belongs to the class I-like SAM-binding methyltransferase superfamily. TrmB family.</text>
</comment>
<evidence type="ECO:0000313" key="10">
    <source>
        <dbReference type="Proteomes" id="UP000887023"/>
    </source>
</evidence>
<keyword evidence="6 7" id="KW-0819">tRNA processing</keyword>
<feature type="compositionally biased region" description="Low complexity" evidence="8">
    <location>
        <begin position="71"/>
        <end position="105"/>
    </location>
</feature>
<dbReference type="PANTHER" id="PTHR23417">
    <property type="entry name" value="3-DEOXY-D-MANNO-OCTULOSONIC-ACID TRANSFERASE/TRNA GUANINE-N 7 - -METHYLTRANSFERASE"/>
    <property type="match status" value="1"/>
</dbReference>
<gene>
    <name evidence="7 9" type="primary">trmB</name>
    <name evidence="9" type="ORF">KV203_18545</name>
</gene>
<reference evidence="9" key="1">
    <citation type="submission" date="2021-07" db="EMBL/GenBank/DDBJ databases">
        <title>Candidatus Kaistella beijingensis sp. nov. isolated from a municipal wastewater treatment plant is involved in sludge foaming.</title>
        <authorList>
            <person name="Song Y."/>
            <person name="Liu S.-J."/>
        </authorList>
    </citation>
    <scope>NUCLEOTIDE SEQUENCE</scope>
    <source>
        <strain evidence="9">DSM 43998</strain>
    </source>
</reference>
<organism evidence="9 10">
    <name type="scientific">Skermania pinensis</name>
    <dbReference type="NCBI Taxonomy" id="39122"/>
    <lineage>
        <taxon>Bacteria</taxon>
        <taxon>Bacillati</taxon>
        <taxon>Actinomycetota</taxon>
        <taxon>Actinomycetes</taxon>
        <taxon>Mycobacteriales</taxon>
        <taxon>Gordoniaceae</taxon>
        <taxon>Skermania</taxon>
    </lineage>
</organism>
<feature type="compositionally biased region" description="Low complexity" evidence="8">
    <location>
        <begin position="252"/>
        <end position="279"/>
    </location>
</feature>
<dbReference type="EMBL" id="CP079105">
    <property type="protein sequence ID" value="QXQ13757.1"/>
    <property type="molecule type" value="Genomic_DNA"/>
</dbReference>
<dbReference type="PROSITE" id="PS51625">
    <property type="entry name" value="SAM_MT_TRMB"/>
    <property type="match status" value="1"/>
</dbReference>
<evidence type="ECO:0000256" key="7">
    <source>
        <dbReference type="HAMAP-Rule" id="MF_01057"/>
    </source>
</evidence>
<dbReference type="CDD" id="cd02440">
    <property type="entry name" value="AdoMet_MTases"/>
    <property type="match status" value="1"/>
</dbReference>
<dbReference type="Proteomes" id="UP000887023">
    <property type="component" value="Chromosome"/>
</dbReference>
<feature type="binding site" evidence="7">
    <location>
        <position position="526"/>
    </location>
    <ligand>
        <name>substrate</name>
    </ligand>
</feature>
<feature type="compositionally biased region" description="Low complexity" evidence="8">
    <location>
        <begin position="316"/>
        <end position="334"/>
    </location>
</feature>
<dbReference type="HAMAP" id="MF_01057">
    <property type="entry name" value="tRNA_methyltr_TrmB"/>
    <property type="match status" value="1"/>
</dbReference>
<feature type="region of interest" description="Disordered" evidence="8">
    <location>
        <begin position="252"/>
        <end position="351"/>
    </location>
</feature>
<accession>A0ABX8S9T6</accession>
<evidence type="ECO:0000313" key="9">
    <source>
        <dbReference type="EMBL" id="QXQ13757.1"/>
    </source>
</evidence>
<proteinExistence type="inferred from homology"/>
<feature type="region of interest" description="Disordered" evidence="8">
    <location>
        <begin position="66"/>
        <end position="114"/>
    </location>
</feature>
<evidence type="ECO:0000256" key="4">
    <source>
        <dbReference type="ARBA" id="ARBA00022679"/>
    </source>
</evidence>
<dbReference type="EC" id="2.1.1.33" evidence="7"/>
<dbReference type="Pfam" id="PF02390">
    <property type="entry name" value="Methyltransf_4"/>
    <property type="match status" value="1"/>
</dbReference>
<evidence type="ECO:0000256" key="6">
    <source>
        <dbReference type="ARBA" id="ARBA00022694"/>
    </source>
</evidence>
<name>A0ABX8S9T6_9ACTN</name>
<keyword evidence="4 7" id="KW-0808">Transferase</keyword>
<evidence type="ECO:0000256" key="1">
    <source>
        <dbReference type="ARBA" id="ARBA00000142"/>
    </source>
</evidence>
<feature type="binding site" evidence="7">
    <location>
        <position position="447"/>
    </location>
    <ligand>
        <name>S-adenosyl-L-methionine</name>
        <dbReference type="ChEBI" id="CHEBI:59789"/>
    </ligand>
</feature>
<keyword evidence="10" id="KW-1185">Reference proteome</keyword>
<keyword evidence="3 7" id="KW-0489">Methyltransferase</keyword>
<comment type="caution">
    <text evidence="7">Lacks conserved residue(s) required for the propagation of feature annotation.</text>
</comment>
<evidence type="ECO:0000256" key="8">
    <source>
        <dbReference type="SAM" id="MobiDB-lite"/>
    </source>
</evidence>
<feature type="binding site" evidence="7">
    <location>
        <position position="558"/>
    </location>
    <ligand>
        <name>substrate</name>
    </ligand>
</feature>
<dbReference type="NCBIfam" id="TIGR00091">
    <property type="entry name" value="tRNA (guanosine(46)-N7)-methyltransferase TrmB"/>
    <property type="match status" value="1"/>
</dbReference>
<comment type="catalytic activity">
    <reaction evidence="1 7">
        <text>guanosine(46) in tRNA + S-adenosyl-L-methionine = N(7)-methylguanosine(46) in tRNA + S-adenosyl-L-homocysteine</text>
        <dbReference type="Rhea" id="RHEA:42708"/>
        <dbReference type="Rhea" id="RHEA-COMP:10188"/>
        <dbReference type="Rhea" id="RHEA-COMP:10189"/>
        <dbReference type="ChEBI" id="CHEBI:57856"/>
        <dbReference type="ChEBI" id="CHEBI:59789"/>
        <dbReference type="ChEBI" id="CHEBI:74269"/>
        <dbReference type="ChEBI" id="CHEBI:74480"/>
        <dbReference type="EC" id="2.1.1.33"/>
    </reaction>
</comment>